<comment type="similarity">
    <text evidence="3">Belongs to the glycerate kinase type-1 family.</text>
</comment>
<evidence type="ECO:0000256" key="3">
    <source>
        <dbReference type="ARBA" id="ARBA00006284"/>
    </source>
</evidence>
<keyword evidence="15" id="KW-1185">Reference proteome</keyword>
<gene>
    <name evidence="14" type="primary">allB</name>
    <name evidence="14" type="ORF">AB0301_12250</name>
</gene>
<dbReference type="Pfam" id="PF01979">
    <property type="entry name" value="Amidohydro_1"/>
    <property type="match status" value="1"/>
</dbReference>
<dbReference type="InterPro" id="IPR018197">
    <property type="entry name" value="Glycerate_kinase_RE-like"/>
</dbReference>
<evidence type="ECO:0000256" key="9">
    <source>
        <dbReference type="ARBA" id="ARBA00022777"/>
    </source>
</evidence>
<evidence type="ECO:0000256" key="2">
    <source>
        <dbReference type="ARBA" id="ARBA00004968"/>
    </source>
</evidence>
<evidence type="ECO:0000256" key="10">
    <source>
        <dbReference type="ARBA" id="ARBA00022801"/>
    </source>
</evidence>
<protein>
    <recommendedName>
        <fullName evidence="6">allantoinase</fullName>
        <ecNumber evidence="6">3.5.2.5</ecNumber>
    </recommendedName>
</protein>
<dbReference type="NCBIfam" id="TIGR00045">
    <property type="entry name" value="glycerate kinase"/>
    <property type="match status" value="1"/>
</dbReference>
<dbReference type="SUPFAM" id="SSF51338">
    <property type="entry name" value="Composite domain of metallo-dependent hydrolases"/>
    <property type="match status" value="1"/>
</dbReference>
<dbReference type="NCBIfam" id="TIGR03178">
    <property type="entry name" value="allantoinase"/>
    <property type="match status" value="1"/>
</dbReference>
<evidence type="ECO:0000256" key="11">
    <source>
        <dbReference type="ARBA" id="ARBA00022833"/>
    </source>
</evidence>
<keyword evidence="7" id="KW-0808">Transferase</keyword>
<evidence type="ECO:0000256" key="6">
    <source>
        <dbReference type="ARBA" id="ARBA00012863"/>
    </source>
</evidence>
<dbReference type="InterPro" id="IPR017593">
    <property type="entry name" value="Allantoinase"/>
</dbReference>
<dbReference type="Pfam" id="PF02595">
    <property type="entry name" value="Gly_kinase"/>
    <property type="match status" value="1"/>
</dbReference>
<reference evidence="14 15" key="1">
    <citation type="submission" date="2024-06" db="EMBL/GenBank/DDBJ databases">
        <title>The Natural Products Discovery Center: Release of the First 8490 Sequenced Strains for Exploring Actinobacteria Biosynthetic Diversity.</title>
        <authorList>
            <person name="Kalkreuter E."/>
            <person name="Kautsar S.A."/>
            <person name="Yang D."/>
            <person name="Bader C.D."/>
            <person name="Teijaro C.N."/>
            <person name="Fluegel L."/>
            <person name="Davis C.M."/>
            <person name="Simpson J.R."/>
            <person name="Lauterbach L."/>
            <person name="Steele A.D."/>
            <person name="Gui C."/>
            <person name="Meng S."/>
            <person name="Li G."/>
            <person name="Viehrig K."/>
            <person name="Ye F."/>
            <person name="Su P."/>
            <person name="Kiefer A.F."/>
            <person name="Nichols A."/>
            <person name="Cepeda A.J."/>
            <person name="Yan W."/>
            <person name="Fan B."/>
            <person name="Jiang Y."/>
            <person name="Adhikari A."/>
            <person name="Zheng C.-J."/>
            <person name="Schuster L."/>
            <person name="Cowan T.M."/>
            <person name="Smanski M.J."/>
            <person name="Chevrette M.G."/>
            <person name="De Carvalho L.P.S."/>
            <person name="Shen B."/>
        </authorList>
    </citation>
    <scope>NUCLEOTIDE SEQUENCE [LARGE SCALE GENOMIC DNA]</scope>
    <source>
        <strain evidence="14 15">NPDC077434</strain>
    </source>
</reference>
<dbReference type="InterPro" id="IPR036129">
    <property type="entry name" value="Glycerate_kinase_sf"/>
</dbReference>
<dbReference type="Gene3D" id="3.40.50.10350">
    <property type="entry name" value="Glycerate kinase, domain 1"/>
    <property type="match status" value="1"/>
</dbReference>
<dbReference type="Proteomes" id="UP001553715">
    <property type="component" value="Unassembled WGS sequence"/>
</dbReference>
<dbReference type="SUPFAM" id="SSF51556">
    <property type="entry name" value="Metallo-dependent hydrolases"/>
    <property type="match status" value="1"/>
</dbReference>
<evidence type="ECO:0000256" key="8">
    <source>
        <dbReference type="ARBA" id="ARBA00022723"/>
    </source>
</evidence>
<feature type="compositionally biased region" description="Basic and acidic residues" evidence="12">
    <location>
        <begin position="829"/>
        <end position="846"/>
    </location>
</feature>
<keyword evidence="8" id="KW-0479">Metal-binding</keyword>
<evidence type="ECO:0000259" key="13">
    <source>
        <dbReference type="Pfam" id="PF01979"/>
    </source>
</evidence>
<keyword evidence="11" id="KW-0862">Zinc</keyword>
<evidence type="ECO:0000256" key="7">
    <source>
        <dbReference type="ARBA" id="ARBA00022679"/>
    </source>
</evidence>
<dbReference type="InterPro" id="IPR011059">
    <property type="entry name" value="Metal-dep_hydrolase_composite"/>
</dbReference>
<accession>A0ABV3LIU7</accession>
<dbReference type="SUPFAM" id="SSF110738">
    <property type="entry name" value="Glycerate kinase I"/>
    <property type="match status" value="1"/>
</dbReference>
<keyword evidence="10 14" id="KW-0378">Hydrolase</keyword>
<dbReference type="PANTHER" id="PTHR43668:SF2">
    <property type="entry name" value="ALLANTOINASE"/>
    <property type="match status" value="1"/>
</dbReference>
<comment type="subunit">
    <text evidence="5">Homotetramer.</text>
</comment>
<feature type="region of interest" description="Disordered" evidence="12">
    <location>
        <begin position="829"/>
        <end position="854"/>
    </location>
</feature>
<dbReference type="EMBL" id="JBFBMH010000017">
    <property type="protein sequence ID" value="MEW1975829.1"/>
    <property type="molecule type" value="Genomic_DNA"/>
</dbReference>
<dbReference type="InterPro" id="IPR018193">
    <property type="entry name" value="Glyc_kinase_flavodox-like_fold"/>
</dbReference>
<dbReference type="InterPro" id="IPR032466">
    <property type="entry name" value="Metal_Hydrolase"/>
</dbReference>
<comment type="pathway">
    <text evidence="2">Nitrogen metabolism; (S)-allantoin degradation; allantoate from (S)-allantoin: step 1/1.</text>
</comment>
<comment type="similarity">
    <text evidence="4">Belongs to the metallo-dependent hydrolases superfamily. Allantoinase family.</text>
</comment>
<dbReference type="GO" id="GO:0004038">
    <property type="term" value="F:allantoinase activity"/>
    <property type="evidence" value="ECO:0007669"/>
    <property type="project" value="UniProtKB-EC"/>
</dbReference>
<comment type="caution">
    <text evidence="14">The sequence shown here is derived from an EMBL/GenBank/DDBJ whole genome shotgun (WGS) entry which is preliminary data.</text>
</comment>
<feature type="domain" description="Amidohydrolase-related" evidence="13">
    <location>
        <begin position="448"/>
        <end position="822"/>
    </location>
</feature>
<proteinExistence type="inferred from homology"/>
<dbReference type="Gene3D" id="3.90.1510.10">
    <property type="entry name" value="Glycerate kinase, domain 2"/>
    <property type="match status" value="1"/>
</dbReference>
<dbReference type="InterPro" id="IPR006680">
    <property type="entry name" value="Amidohydro-rel"/>
</dbReference>
<dbReference type="InterPro" id="IPR004381">
    <property type="entry name" value="Glycerate_kinase"/>
</dbReference>
<name>A0ABV3LIU7_9MICO</name>
<comment type="cofactor">
    <cofactor evidence="1">
        <name>Zn(2+)</name>
        <dbReference type="ChEBI" id="CHEBI:29105"/>
    </cofactor>
</comment>
<dbReference type="Gene3D" id="3.20.20.140">
    <property type="entry name" value="Metal-dependent hydrolases"/>
    <property type="match status" value="1"/>
</dbReference>
<evidence type="ECO:0000256" key="5">
    <source>
        <dbReference type="ARBA" id="ARBA00011881"/>
    </source>
</evidence>
<keyword evidence="9" id="KW-0418">Kinase</keyword>
<dbReference type="RefSeq" id="WP_366233085.1">
    <property type="nucleotide sequence ID" value="NZ_JBFBMH010000017.1"/>
</dbReference>
<dbReference type="PANTHER" id="PTHR43668">
    <property type="entry name" value="ALLANTOINASE"/>
    <property type="match status" value="1"/>
</dbReference>
<dbReference type="EC" id="3.5.2.5" evidence="6"/>
<evidence type="ECO:0000256" key="12">
    <source>
        <dbReference type="SAM" id="MobiDB-lite"/>
    </source>
</evidence>
<dbReference type="InterPro" id="IPR050138">
    <property type="entry name" value="DHOase/Allantoinase_Hydrolase"/>
</dbReference>
<evidence type="ECO:0000256" key="4">
    <source>
        <dbReference type="ARBA" id="ARBA00010368"/>
    </source>
</evidence>
<evidence type="ECO:0000313" key="15">
    <source>
        <dbReference type="Proteomes" id="UP001553715"/>
    </source>
</evidence>
<organism evidence="14 15">
    <name type="scientific">Microbacterium profundi</name>
    <dbReference type="NCBI Taxonomy" id="450380"/>
    <lineage>
        <taxon>Bacteria</taxon>
        <taxon>Bacillati</taxon>
        <taxon>Actinomycetota</taxon>
        <taxon>Actinomycetes</taxon>
        <taxon>Micrococcales</taxon>
        <taxon>Microbacteriaceae</taxon>
        <taxon>Microbacterium</taxon>
    </lineage>
</organism>
<evidence type="ECO:0000256" key="1">
    <source>
        <dbReference type="ARBA" id="ARBA00001947"/>
    </source>
</evidence>
<evidence type="ECO:0000313" key="14">
    <source>
        <dbReference type="EMBL" id="MEW1975829.1"/>
    </source>
</evidence>
<sequence length="854" mass="87596">MRLVIAPDKFKGSLTAPEVAERVASGARRADPTIEVVTVPVADGGEGTLDAVLAAGFSSRTALVAGPTGVRIEAEFAVRGEEAVVEMARASGLDLLPGGRKDALGATSLGTGQLIRAALDAGCRRIVLGIGGSASTDAGAGLLQGLGVRFLDADGSELRAGGGALARLDSVDVSGLDARLRDAEIILASDVDNPLTGPTGAAEVFGPQKGASADDVATLEAGLARLVEVLSAAGGLPVAAADAASREGAGAAGGVGFAAIALGATRRAGVDVVLEMTGLASQLEGADAVITGEGSLDEQSLMGKTPVGVARAAIAAGLPVYAVCGRTTLSADAIADAGFAGARALSELEPDPQRSMAEAGPLLEQLAEDLVRSIVEASAPAKPEPVTSVPASSAPAGRYDLVLRGRALIDGAFVAAEIGVRGGRVAEIAAAGTGLGADTIVELAADEVLLPGLVDTHVHVNEPGRTEWEGFESATRAAAAGGVTTIVDMPLNSIPPTVSVAALDEKRAVAEGRVFVDVGFWGGVIPGNIAELAPLHDAGVYGFKCFLLPSGVDEFPEVSVVEMREAMAVLAELDSLLVVHAEDAHIIEESVQPGSREYAPFLASRPRLAEDVAIAEVIQGAADTGVRAHILHLSNGDSLGRIAAARADGVDLTVETCPHYLTLTAEDILDGSTAFKCCPPIREGDNRDELWRGLSEGTIDYIVSDHSPSTPEMKFAGDGDFSLAWGGIASLQLGLPLVWTHARERGYSLEQVVSFMAEKPAARVGLVDKGRIIEGGAADFAVFAPEETFTVDAKRLAHRHPITPYDGQQLTGIVRTTYLAGARVESDAPRGRLLRREDPASRRTAEPVENGETA</sequence>